<dbReference type="EMBL" id="CP033622">
    <property type="protein sequence ID" value="QIZ50896.1"/>
    <property type="molecule type" value="Genomic_DNA"/>
</dbReference>
<dbReference type="CDD" id="cd09117">
    <property type="entry name" value="PLDc_Bfil_DEXD_like"/>
    <property type="match status" value="1"/>
</dbReference>
<dbReference type="Proteomes" id="UP000500801">
    <property type="component" value="Chromosome"/>
</dbReference>
<dbReference type="GO" id="GO:0006793">
    <property type="term" value="P:phosphorus metabolic process"/>
    <property type="evidence" value="ECO:0007669"/>
    <property type="project" value="UniProtKB-ARBA"/>
</dbReference>
<name>A0AAE6YYP4_9GAMM</name>
<gene>
    <name evidence="2" type="ORF">DWG24_09000</name>
</gene>
<organism evidence="2 3">
    <name type="scientific">Dickeya zeae</name>
    <dbReference type="NCBI Taxonomy" id="204042"/>
    <lineage>
        <taxon>Bacteria</taxon>
        <taxon>Pseudomonadati</taxon>
        <taxon>Pseudomonadota</taxon>
        <taxon>Gammaproteobacteria</taxon>
        <taxon>Enterobacterales</taxon>
        <taxon>Pectobacteriaceae</taxon>
        <taxon>Dickeya</taxon>
    </lineage>
</organism>
<reference evidence="2 3" key="1">
    <citation type="submission" date="2018-11" db="EMBL/GenBank/DDBJ databases">
        <title>Complete genome sequence of Dickeya zeae strain CE1 infecting Canna edulis Ker-Gawl. in China.</title>
        <authorList>
            <person name="Zhang J."/>
            <person name="Lin B."/>
            <person name="Shen H."/>
            <person name="Jiang S."/>
            <person name="Pu X."/>
            <person name="Sun D."/>
        </authorList>
    </citation>
    <scope>NUCLEOTIDE SEQUENCE [LARGE SCALE GENOMIC DNA]</scope>
    <source>
        <strain evidence="2 3">CE1</strain>
    </source>
</reference>
<sequence length="345" mass="39234">MYFTDKEIVQVFLSTHAGTYTEQIETFFKQDTPLSIAVAFLGGGTEPLFDSIKHQSAARIICNFDSGATNPYLVEQLKRKGFDIRNQPRLHAKVLLSNNSMIIGSANLSANGLSLEGKEELTGWEEAGMLIDKPEQIADASRWFELQWQQAKAIDDSAIARQKQAWDQRRNHRPLITDTDTSHRSLLEAARTRPASFKDREIYLAVYSEGASKEAKSAFAALCRTTPDTLPDNIDFYEDWEDLPYACLISIRLEKRNVIDIEGLWEMIKAPSIEFTNASGGKSTLRICRKVDNFCKCELTDTDRKFIKKHIDSLWPDNASSKRRERDAVFIRLDEWLARLDSSAQ</sequence>
<proteinExistence type="predicted"/>
<dbReference type="InterPro" id="IPR001736">
    <property type="entry name" value="PLipase_D/transphosphatidylase"/>
</dbReference>
<accession>A0AAE6YYP4</accession>
<dbReference type="Gene3D" id="3.30.870.10">
    <property type="entry name" value="Endonuclease Chain A"/>
    <property type="match status" value="1"/>
</dbReference>
<evidence type="ECO:0000313" key="3">
    <source>
        <dbReference type="Proteomes" id="UP000500801"/>
    </source>
</evidence>
<evidence type="ECO:0000313" key="2">
    <source>
        <dbReference type="EMBL" id="QIZ50896.1"/>
    </source>
</evidence>
<dbReference type="AlphaFoldDB" id="A0AAE6YYP4"/>
<dbReference type="GO" id="GO:0003824">
    <property type="term" value="F:catalytic activity"/>
    <property type="evidence" value="ECO:0007669"/>
    <property type="project" value="InterPro"/>
</dbReference>
<feature type="domain" description="PLD phosphodiesterase" evidence="1">
    <location>
        <begin position="86"/>
        <end position="112"/>
    </location>
</feature>
<evidence type="ECO:0000259" key="1">
    <source>
        <dbReference type="PROSITE" id="PS50035"/>
    </source>
</evidence>
<dbReference type="SUPFAM" id="SSF56024">
    <property type="entry name" value="Phospholipase D/nuclease"/>
    <property type="match status" value="1"/>
</dbReference>
<protein>
    <recommendedName>
        <fullName evidence="1">PLD phosphodiesterase domain-containing protein</fullName>
    </recommendedName>
</protein>
<dbReference type="PROSITE" id="PS50035">
    <property type="entry name" value="PLD"/>
    <property type="match status" value="1"/>
</dbReference>